<gene>
    <name evidence="2" type="ORF">JETT_1506</name>
</gene>
<evidence type="ECO:0000313" key="3">
    <source>
        <dbReference type="Proteomes" id="UP000319783"/>
    </source>
</evidence>
<name>A0A533QC12_9BACT</name>
<reference evidence="2 3" key="1">
    <citation type="submission" date="2019-04" db="EMBL/GenBank/DDBJ databases">
        <title>Genome of a novel bacterium Candidatus Jettenia ecosi reconstructed from metagenome of an anammox bioreactor.</title>
        <authorList>
            <person name="Mardanov A.V."/>
            <person name="Beletsky A.V."/>
            <person name="Ravin N.V."/>
            <person name="Botchkova E.A."/>
            <person name="Litti Y.V."/>
            <person name="Nozhevnikova A.N."/>
        </authorList>
    </citation>
    <scope>NUCLEOTIDE SEQUENCE [LARGE SCALE GENOMIC DNA]</scope>
    <source>
        <strain evidence="2">J2</strain>
    </source>
</reference>
<dbReference type="AlphaFoldDB" id="A0A533QC12"/>
<feature type="domain" description="Methyltransferase" evidence="1">
    <location>
        <begin position="123"/>
        <end position="228"/>
    </location>
</feature>
<sequence>MFRKIDKIYDMIALINYRLKSRCVKSFVFNFRYLMTKSLVMSIEDVKEYLGITTNDVIDFAKLWAEKEMLLFKNKKDVQSFYTDWKDDYAKYNICANVLNQHFDTINFQIIHKYFTKEVYNKDTLIDYGCGTGSLSFAFAIEKLINSKIILLDVENDINEFIRFRIKKHQLQDIISLYNVMSFKGWNVANGLYCIDVLEHVENSSEIFINNIHPLLRKNGLLYLKAPWRGQLTHIGDRELFSM</sequence>
<organism evidence="2 3">
    <name type="scientific">Candidatus Jettenia ecosi</name>
    <dbReference type="NCBI Taxonomy" id="2494326"/>
    <lineage>
        <taxon>Bacteria</taxon>
        <taxon>Pseudomonadati</taxon>
        <taxon>Planctomycetota</taxon>
        <taxon>Candidatus Brocadiia</taxon>
        <taxon>Candidatus Brocadiales</taxon>
        <taxon>Candidatus Brocadiaceae</taxon>
        <taxon>Candidatus Jettenia</taxon>
    </lineage>
</organism>
<dbReference type="SUPFAM" id="SSF53335">
    <property type="entry name" value="S-adenosyl-L-methionine-dependent methyltransferases"/>
    <property type="match status" value="1"/>
</dbReference>
<dbReference type="Pfam" id="PF13847">
    <property type="entry name" value="Methyltransf_31"/>
    <property type="match status" value="1"/>
</dbReference>
<dbReference type="InterPro" id="IPR029063">
    <property type="entry name" value="SAM-dependent_MTases_sf"/>
</dbReference>
<dbReference type="EMBL" id="SULG01000024">
    <property type="protein sequence ID" value="TLD42263.1"/>
    <property type="molecule type" value="Genomic_DNA"/>
</dbReference>
<evidence type="ECO:0000313" key="2">
    <source>
        <dbReference type="EMBL" id="TLD42263.1"/>
    </source>
</evidence>
<dbReference type="Gene3D" id="3.40.50.150">
    <property type="entry name" value="Vaccinia Virus protein VP39"/>
    <property type="match status" value="1"/>
</dbReference>
<protein>
    <recommendedName>
        <fullName evidence="1">Methyltransferase domain-containing protein</fullName>
    </recommendedName>
</protein>
<accession>A0A533QC12</accession>
<dbReference type="InterPro" id="IPR025714">
    <property type="entry name" value="Methyltranfer_dom"/>
</dbReference>
<dbReference type="Proteomes" id="UP000319783">
    <property type="component" value="Unassembled WGS sequence"/>
</dbReference>
<comment type="caution">
    <text evidence="2">The sequence shown here is derived from an EMBL/GenBank/DDBJ whole genome shotgun (WGS) entry which is preliminary data.</text>
</comment>
<proteinExistence type="predicted"/>
<evidence type="ECO:0000259" key="1">
    <source>
        <dbReference type="Pfam" id="PF13847"/>
    </source>
</evidence>